<evidence type="ECO:0000256" key="1">
    <source>
        <dbReference type="SAM" id="MobiDB-lite"/>
    </source>
</evidence>
<gene>
    <name evidence="3" type="ORF">TGCOUG_273905</name>
</gene>
<comment type="caution">
    <text evidence="3">The sequence shown here is derived from an EMBL/GenBank/DDBJ whole genome shotgun (WGS) entry which is preliminary data.</text>
</comment>
<name>A0A2G8YAE2_TOXGO</name>
<accession>A0A2G8YAE2</accession>
<protein>
    <submittedName>
        <fullName evidence="3">Putative transmembrane protein</fullName>
    </submittedName>
</protein>
<feature type="transmembrane region" description="Helical" evidence="2">
    <location>
        <begin position="32"/>
        <end position="51"/>
    </location>
</feature>
<feature type="transmembrane region" description="Helical" evidence="2">
    <location>
        <begin position="71"/>
        <end position="95"/>
    </location>
</feature>
<feature type="region of interest" description="Disordered" evidence="1">
    <location>
        <begin position="173"/>
        <end position="219"/>
    </location>
</feature>
<evidence type="ECO:0000256" key="2">
    <source>
        <dbReference type="SAM" id="Phobius"/>
    </source>
</evidence>
<dbReference type="VEuPathDB" id="ToxoDB:TGCOUG_273905"/>
<proteinExistence type="predicted"/>
<organism evidence="3 4">
    <name type="scientific">Toxoplasma gondii COUG</name>
    <dbReference type="NCBI Taxonomy" id="1074873"/>
    <lineage>
        <taxon>Eukaryota</taxon>
        <taxon>Sar</taxon>
        <taxon>Alveolata</taxon>
        <taxon>Apicomplexa</taxon>
        <taxon>Conoidasida</taxon>
        <taxon>Coccidia</taxon>
        <taxon>Eucoccidiorida</taxon>
        <taxon>Eimeriorina</taxon>
        <taxon>Sarcocystidae</taxon>
        <taxon>Toxoplasma</taxon>
    </lineage>
</organism>
<keyword evidence="2 3" id="KW-0812">Transmembrane</keyword>
<dbReference type="AlphaFoldDB" id="A0A2G8YAE2"/>
<feature type="compositionally biased region" description="Basic and acidic residues" evidence="1">
    <location>
        <begin position="191"/>
        <end position="210"/>
    </location>
</feature>
<evidence type="ECO:0000313" key="4">
    <source>
        <dbReference type="Proteomes" id="UP000236343"/>
    </source>
</evidence>
<dbReference type="EMBL" id="AGQR02000485">
    <property type="protein sequence ID" value="PIM04238.1"/>
    <property type="molecule type" value="Genomic_DNA"/>
</dbReference>
<evidence type="ECO:0000313" key="3">
    <source>
        <dbReference type="EMBL" id="PIM04238.1"/>
    </source>
</evidence>
<sequence>MNLFLFFLRFRAIPRSSVLPSQSLLLKTAKRVHSPLFLVYLLLLSAVPAAVTREVREFEVLEKHFRLFRRILSLASFSILPLCASSSASLLSAFACRFFRFSSSSIVSPRFARSSLSLSLSLAPPLRLPLLSSFRLRRRRLSKFLLHYGEQRHQLARPLSMVHGVPRRNAAAQPVQRGLGLPAECNSRGDAPPRRSCESPRRAVGRDRRLQPRKFKHSA</sequence>
<keyword evidence="2" id="KW-0472">Membrane</keyword>
<dbReference type="Proteomes" id="UP000236343">
    <property type="component" value="Unassembled WGS sequence"/>
</dbReference>
<keyword evidence="2" id="KW-1133">Transmembrane helix</keyword>
<reference evidence="3 4" key="1">
    <citation type="journal article" date="2016" name="Nat. Commun.">
        <title>Local admixture of amplified and diversified secreted pathogenesis determinants shapes mosaic Toxoplasma gondii genomes.</title>
        <authorList>
            <person name="Lorenzi H."/>
            <person name="Khan A."/>
            <person name="Behnke M.S."/>
            <person name="Namasivayam S."/>
            <person name="Swapna L.S."/>
            <person name="Hadjithomas M."/>
            <person name="Karamycheva S."/>
            <person name="Pinney D."/>
            <person name="Brunk B.P."/>
            <person name="Ajioka J.W."/>
            <person name="Ajzenberg D."/>
            <person name="Boothroyd J.C."/>
            <person name="Boyle J.P."/>
            <person name="Darde M.L."/>
            <person name="Diaz-Miranda M.A."/>
            <person name="Dubey J.P."/>
            <person name="Fritz H.M."/>
            <person name="Gennari S.M."/>
            <person name="Gregory B.D."/>
            <person name="Kim K."/>
            <person name="Saeij J.P."/>
            <person name="Su C."/>
            <person name="White M.W."/>
            <person name="Zhu X.Q."/>
            <person name="Howe D.K."/>
            <person name="Rosenthal B.M."/>
            <person name="Grigg M.E."/>
            <person name="Parkinson J."/>
            <person name="Liu L."/>
            <person name="Kissinger J.C."/>
            <person name="Roos D.S."/>
            <person name="Sibley L.D."/>
        </authorList>
    </citation>
    <scope>NUCLEOTIDE SEQUENCE [LARGE SCALE GENOMIC DNA]</scope>
    <source>
        <strain evidence="3 4">COUG</strain>
    </source>
</reference>